<feature type="domain" description="FAD-binding FR-type" evidence="3">
    <location>
        <begin position="2"/>
        <end position="101"/>
    </location>
</feature>
<organism evidence="5 6">
    <name type="scientific">Pseudomonas lini</name>
    <dbReference type="NCBI Taxonomy" id="163011"/>
    <lineage>
        <taxon>Bacteria</taxon>
        <taxon>Pseudomonadati</taxon>
        <taxon>Pseudomonadota</taxon>
        <taxon>Gammaproteobacteria</taxon>
        <taxon>Pseudomonadales</taxon>
        <taxon>Pseudomonadaceae</taxon>
        <taxon>Pseudomonas</taxon>
    </lineage>
</organism>
<dbReference type="EMBL" id="VZPO01000002">
    <property type="protein sequence ID" value="KAB0507151.1"/>
    <property type="molecule type" value="Genomic_DNA"/>
</dbReference>
<dbReference type="InterPro" id="IPR050415">
    <property type="entry name" value="MRET"/>
</dbReference>
<keyword evidence="6" id="KW-1185">Reference proteome</keyword>
<accession>A0A1H2A210</accession>
<protein>
    <submittedName>
        <fullName evidence="5">NAD(P)H-flavin reductase</fullName>
    </submittedName>
</protein>
<reference evidence="5" key="2">
    <citation type="submission" date="2016-10" db="EMBL/GenBank/DDBJ databases">
        <authorList>
            <person name="de Groot N.N."/>
        </authorList>
    </citation>
    <scope>NUCLEOTIDE SEQUENCE [LARGE SCALE GENOMIC DNA]</scope>
    <source>
        <strain evidence="5">BS3782</strain>
    </source>
</reference>
<dbReference type="InterPro" id="IPR001709">
    <property type="entry name" value="Flavoprot_Pyr_Nucl_cyt_Rdtase"/>
</dbReference>
<gene>
    <name evidence="4" type="ORF">F7R14_04615</name>
    <name evidence="5" type="ORF">SAMN04490191_4281</name>
</gene>
<dbReference type="GO" id="GO:0016491">
    <property type="term" value="F:oxidoreductase activity"/>
    <property type="evidence" value="ECO:0007669"/>
    <property type="project" value="InterPro"/>
</dbReference>
<reference evidence="6" key="1">
    <citation type="submission" date="2016-10" db="EMBL/GenBank/DDBJ databases">
        <authorList>
            <person name="Varghese N."/>
            <person name="Submissions S."/>
        </authorList>
    </citation>
    <scope>NUCLEOTIDE SEQUENCE [LARGE SCALE GENOMIC DNA]</scope>
    <source>
        <strain evidence="6">BS3782</strain>
    </source>
</reference>
<evidence type="ECO:0000313" key="6">
    <source>
        <dbReference type="Proteomes" id="UP000182814"/>
    </source>
</evidence>
<dbReference type="InterPro" id="IPR008333">
    <property type="entry name" value="Cbr1-like_FAD-bd_dom"/>
</dbReference>
<dbReference type="PROSITE" id="PS51384">
    <property type="entry name" value="FAD_FR"/>
    <property type="match status" value="1"/>
</dbReference>
<dbReference type="RefSeq" id="WP_050682524.1">
    <property type="nucleotide sequence ID" value="NZ_JABTYG010000001.1"/>
</dbReference>
<evidence type="ECO:0000256" key="2">
    <source>
        <dbReference type="ARBA" id="ARBA00034078"/>
    </source>
</evidence>
<dbReference type="PANTHER" id="PTHR47354:SF5">
    <property type="entry name" value="PROTEIN RFBI"/>
    <property type="match status" value="1"/>
</dbReference>
<dbReference type="EMBL" id="LT629746">
    <property type="protein sequence ID" value="SDT40071.1"/>
    <property type="molecule type" value="Genomic_DNA"/>
</dbReference>
<name>A0A1H2A210_9PSED</name>
<proteinExistence type="predicted"/>
<evidence type="ECO:0000313" key="4">
    <source>
        <dbReference type="EMBL" id="KAB0507151.1"/>
    </source>
</evidence>
<keyword evidence="1" id="KW-0411">Iron-sulfur</keyword>
<dbReference type="InterPro" id="IPR017938">
    <property type="entry name" value="Riboflavin_synthase-like_b-brl"/>
</dbReference>
<dbReference type="SUPFAM" id="SSF63380">
    <property type="entry name" value="Riboflavin synthase domain-like"/>
    <property type="match status" value="1"/>
</dbReference>
<dbReference type="Gene3D" id="3.40.50.80">
    <property type="entry name" value="Nucleotide-binding domain of ferredoxin-NADP reductase (FNR) module"/>
    <property type="match status" value="1"/>
</dbReference>
<dbReference type="PANTHER" id="PTHR47354">
    <property type="entry name" value="NADH OXIDOREDUCTASE HCR"/>
    <property type="match status" value="1"/>
</dbReference>
<sequence>MNRLIACQIQDVNRLAADILAITLVLDADSFFYRPGQHIDLVLADGARRSFSIASGTCTSGTIDLHVREVMSSQFIANVLETRGRQGCLAIAGPFGELYYRGAPEAPGSEIILIASGTGFSSIKAIMEALIKTGSPHPVHLYWGGRCGADLYLRSWVEQVMKVMPNLSFIPVLSAPQPEDQWTGRSGKVHQAVMADFPDMHNCHIYACGAPAVIESARRDFSDFCGLPKSQFIA</sequence>
<reference evidence="4 7" key="3">
    <citation type="submission" date="2019-09" db="EMBL/GenBank/DDBJ databases">
        <title>Draft genome sequences of 48 bacterial type strains from the CCUG.</title>
        <authorList>
            <person name="Tunovic T."/>
            <person name="Pineiro-Iglesias B."/>
            <person name="Unosson C."/>
            <person name="Inganas E."/>
            <person name="Ohlen M."/>
            <person name="Cardew S."/>
            <person name="Jensie-Markopoulos S."/>
            <person name="Salva-Serra F."/>
            <person name="Jaen-Luchoro D."/>
            <person name="Karlsson R."/>
            <person name="Svensson-Stadler L."/>
            <person name="Chun J."/>
            <person name="Moore E."/>
        </authorList>
    </citation>
    <scope>NUCLEOTIDE SEQUENCE [LARGE SCALE GENOMIC DNA]</scope>
    <source>
        <strain evidence="4 7">CCUG 51522</strain>
    </source>
</reference>
<dbReference type="PRINTS" id="PR00371">
    <property type="entry name" value="FPNCR"/>
</dbReference>
<evidence type="ECO:0000313" key="5">
    <source>
        <dbReference type="EMBL" id="SDT40071.1"/>
    </source>
</evidence>
<evidence type="ECO:0000256" key="1">
    <source>
        <dbReference type="ARBA" id="ARBA00023014"/>
    </source>
</evidence>
<keyword evidence="1" id="KW-0408">Iron</keyword>
<dbReference type="SUPFAM" id="SSF52343">
    <property type="entry name" value="Ferredoxin reductase-like, C-terminal NADP-linked domain"/>
    <property type="match status" value="1"/>
</dbReference>
<evidence type="ECO:0000259" key="3">
    <source>
        <dbReference type="PROSITE" id="PS51384"/>
    </source>
</evidence>
<dbReference type="InterPro" id="IPR001433">
    <property type="entry name" value="OxRdtase_FAD/NAD-bd"/>
</dbReference>
<dbReference type="Pfam" id="PF00970">
    <property type="entry name" value="FAD_binding_6"/>
    <property type="match status" value="1"/>
</dbReference>
<comment type="cofactor">
    <cofactor evidence="2">
        <name>[2Fe-2S] cluster</name>
        <dbReference type="ChEBI" id="CHEBI:190135"/>
    </cofactor>
</comment>
<dbReference type="InterPro" id="IPR017927">
    <property type="entry name" value="FAD-bd_FR_type"/>
</dbReference>
<dbReference type="InterPro" id="IPR039261">
    <property type="entry name" value="FNR_nucleotide-bd"/>
</dbReference>
<dbReference type="AlphaFoldDB" id="A0A1H2A210"/>
<dbReference type="GO" id="GO:0051536">
    <property type="term" value="F:iron-sulfur cluster binding"/>
    <property type="evidence" value="ECO:0007669"/>
    <property type="project" value="UniProtKB-KW"/>
</dbReference>
<dbReference type="Gene3D" id="2.40.30.10">
    <property type="entry name" value="Translation factors"/>
    <property type="match status" value="1"/>
</dbReference>
<dbReference type="Proteomes" id="UP000182814">
    <property type="component" value="Chromosome I"/>
</dbReference>
<dbReference type="Proteomes" id="UP000434925">
    <property type="component" value="Unassembled WGS sequence"/>
</dbReference>
<evidence type="ECO:0000313" key="7">
    <source>
        <dbReference type="Proteomes" id="UP000434925"/>
    </source>
</evidence>
<keyword evidence="1" id="KW-0479">Metal-binding</keyword>
<dbReference type="Pfam" id="PF00175">
    <property type="entry name" value="NAD_binding_1"/>
    <property type="match status" value="1"/>
</dbReference>
<dbReference type="PRINTS" id="PR00410">
    <property type="entry name" value="PHEHYDRXLASE"/>
</dbReference>